<gene>
    <name evidence="2" type="ORF">GSTENG00009347001</name>
</gene>
<reference evidence="2" key="2">
    <citation type="submission" date="2004-02" db="EMBL/GenBank/DDBJ databases">
        <authorList>
            <consortium name="Genoscope"/>
            <consortium name="Whitehead Institute Centre for Genome Research"/>
        </authorList>
    </citation>
    <scope>NUCLEOTIDE SEQUENCE</scope>
</reference>
<dbReference type="KEGG" id="tng:GSTEN00009347G001"/>
<dbReference type="EMBL" id="CAAE01011106">
    <property type="protein sequence ID" value="CAF93616.1"/>
    <property type="molecule type" value="Genomic_DNA"/>
</dbReference>
<accession>Q4T0G6</accession>
<proteinExistence type="predicted"/>
<feature type="region of interest" description="Disordered" evidence="1">
    <location>
        <begin position="1"/>
        <end position="70"/>
    </location>
</feature>
<feature type="compositionally biased region" description="Basic residues" evidence="1">
    <location>
        <begin position="31"/>
        <end position="47"/>
    </location>
</feature>
<feature type="compositionally biased region" description="Basic and acidic residues" evidence="1">
    <location>
        <begin position="49"/>
        <end position="58"/>
    </location>
</feature>
<name>Q4T0G6_TETNG</name>
<comment type="caution">
    <text evidence="2">The sequence shown here is derived from an EMBL/GenBank/DDBJ whole genome shotgun (WGS) entry which is preliminary data.</text>
</comment>
<feature type="non-terminal residue" evidence="2">
    <location>
        <position position="1"/>
    </location>
</feature>
<evidence type="ECO:0000313" key="2">
    <source>
        <dbReference type="EMBL" id="CAF93616.1"/>
    </source>
</evidence>
<dbReference type="AlphaFoldDB" id="Q4T0G6"/>
<reference evidence="2" key="1">
    <citation type="journal article" date="2004" name="Nature">
        <title>Genome duplication in the teleost fish Tetraodon nigroviridis reveals the early vertebrate proto-karyotype.</title>
        <authorList>
            <person name="Jaillon O."/>
            <person name="Aury J.-M."/>
            <person name="Brunet F."/>
            <person name="Petit J.-L."/>
            <person name="Stange-Thomann N."/>
            <person name="Mauceli E."/>
            <person name="Bouneau L."/>
            <person name="Fischer C."/>
            <person name="Ozouf-Costaz C."/>
            <person name="Bernot A."/>
            <person name="Nicaud S."/>
            <person name="Jaffe D."/>
            <person name="Fisher S."/>
            <person name="Lutfalla G."/>
            <person name="Dossat C."/>
            <person name="Segurens B."/>
            <person name="Dasilva C."/>
            <person name="Salanoubat M."/>
            <person name="Levy M."/>
            <person name="Boudet N."/>
            <person name="Castellano S."/>
            <person name="Anthouard V."/>
            <person name="Jubin C."/>
            <person name="Castelli V."/>
            <person name="Katinka M."/>
            <person name="Vacherie B."/>
            <person name="Biemont C."/>
            <person name="Skalli Z."/>
            <person name="Cattolico L."/>
            <person name="Poulain J."/>
            <person name="De Berardinis V."/>
            <person name="Cruaud C."/>
            <person name="Duprat S."/>
            <person name="Brottier P."/>
            <person name="Coutanceau J.-P."/>
            <person name="Gouzy J."/>
            <person name="Parra G."/>
            <person name="Lardier G."/>
            <person name="Chapple C."/>
            <person name="McKernan K.J."/>
            <person name="McEwan P."/>
            <person name="Bosak S."/>
            <person name="Kellis M."/>
            <person name="Volff J.-N."/>
            <person name="Guigo R."/>
            <person name="Zody M.C."/>
            <person name="Mesirov J."/>
            <person name="Lindblad-Toh K."/>
            <person name="Birren B."/>
            <person name="Nusbaum C."/>
            <person name="Kahn D."/>
            <person name="Robinson-Rechavi M."/>
            <person name="Laudet V."/>
            <person name="Schachter V."/>
            <person name="Quetier F."/>
            <person name="Saurin W."/>
            <person name="Scarpelli C."/>
            <person name="Wincker P."/>
            <person name="Lander E.S."/>
            <person name="Weissenbach J."/>
            <person name="Roest Crollius H."/>
        </authorList>
    </citation>
    <scope>NUCLEOTIDE SEQUENCE [LARGE SCALE GENOMIC DNA]</scope>
</reference>
<organism evidence="2">
    <name type="scientific">Tetraodon nigroviridis</name>
    <name type="common">Spotted green pufferfish</name>
    <name type="synonym">Chelonodon nigroviridis</name>
    <dbReference type="NCBI Taxonomy" id="99883"/>
    <lineage>
        <taxon>Eukaryota</taxon>
        <taxon>Metazoa</taxon>
        <taxon>Chordata</taxon>
        <taxon>Craniata</taxon>
        <taxon>Vertebrata</taxon>
        <taxon>Euteleostomi</taxon>
        <taxon>Actinopterygii</taxon>
        <taxon>Neopterygii</taxon>
        <taxon>Teleostei</taxon>
        <taxon>Neoteleostei</taxon>
        <taxon>Acanthomorphata</taxon>
        <taxon>Eupercaria</taxon>
        <taxon>Tetraodontiformes</taxon>
        <taxon>Tetradontoidea</taxon>
        <taxon>Tetraodontidae</taxon>
        <taxon>Tetraodon</taxon>
    </lineage>
</organism>
<evidence type="ECO:0000256" key="1">
    <source>
        <dbReference type="SAM" id="MobiDB-lite"/>
    </source>
</evidence>
<protein>
    <submittedName>
        <fullName evidence="2">(spotted green pufferfish) hypothetical protein</fullName>
    </submittedName>
</protein>
<sequence length="70" mass="8066">NTLPSTCARALSSPSRRSRTSFHVSTTTPAHPHRPGRRRFSKRRLSMGRRVEDTEMGRGESAMMVKERRR</sequence>